<feature type="region of interest" description="Disordered" evidence="6">
    <location>
        <begin position="246"/>
        <end position="270"/>
    </location>
</feature>
<feature type="compositionally biased region" description="Polar residues" evidence="6">
    <location>
        <begin position="254"/>
        <end position="263"/>
    </location>
</feature>
<evidence type="ECO:0000313" key="9">
    <source>
        <dbReference type="Proteomes" id="UP001642406"/>
    </source>
</evidence>
<dbReference type="InterPro" id="IPR001138">
    <property type="entry name" value="Zn2Cys6_DnaBD"/>
</dbReference>
<evidence type="ECO:0000256" key="4">
    <source>
        <dbReference type="ARBA" id="ARBA00023163"/>
    </source>
</evidence>
<accession>A0ABP0CNT7</accession>
<keyword evidence="3" id="KW-0805">Transcription regulation</keyword>
<dbReference type="InterPro" id="IPR036864">
    <property type="entry name" value="Zn2-C6_fun-type_DNA-bd_sf"/>
</dbReference>
<keyword evidence="2" id="KW-0862">Zinc</keyword>
<reference evidence="8 9" key="1">
    <citation type="submission" date="2024-01" db="EMBL/GenBank/DDBJ databases">
        <authorList>
            <person name="Allen C."/>
            <person name="Tagirdzhanova G."/>
        </authorList>
    </citation>
    <scope>NUCLEOTIDE SEQUENCE [LARGE SCALE GENOMIC DNA]</scope>
</reference>
<feature type="domain" description="Zn(2)-C6 fungal-type" evidence="7">
    <location>
        <begin position="40"/>
        <end position="69"/>
    </location>
</feature>
<evidence type="ECO:0000256" key="6">
    <source>
        <dbReference type="SAM" id="MobiDB-lite"/>
    </source>
</evidence>
<dbReference type="PANTHER" id="PTHR47660">
    <property type="entry name" value="TRANSCRIPTION FACTOR WITH C2H2 AND ZN(2)-CYS(6) DNA BINDING DOMAIN (EUROFUNG)-RELATED-RELATED"/>
    <property type="match status" value="1"/>
</dbReference>
<keyword evidence="1" id="KW-0479">Metal-binding</keyword>
<dbReference type="Pfam" id="PF00172">
    <property type="entry name" value="Zn_clus"/>
    <property type="match status" value="1"/>
</dbReference>
<proteinExistence type="predicted"/>
<dbReference type="PROSITE" id="PS50048">
    <property type="entry name" value="ZN2_CY6_FUNGAL_2"/>
    <property type="match status" value="1"/>
</dbReference>
<evidence type="ECO:0000256" key="2">
    <source>
        <dbReference type="ARBA" id="ARBA00022833"/>
    </source>
</evidence>
<gene>
    <name evidence="8" type="ORF">SBRCBS47491_008727</name>
</gene>
<dbReference type="CDD" id="cd00067">
    <property type="entry name" value="GAL4"/>
    <property type="match status" value="1"/>
</dbReference>
<dbReference type="PANTHER" id="PTHR47660:SF2">
    <property type="entry name" value="TRANSCRIPTION FACTOR WITH C2H2 AND ZN(2)-CYS(6) DNA BINDING DOMAIN (EUROFUNG)"/>
    <property type="match status" value="1"/>
</dbReference>
<feature type="region of interest" description="Disordered" evidence="6">
    <location>
        <begin position="1"/>
        <end position="28"/>
    </location>
</feature>
<evidence type="ECO:0000256" key="3">
    <source>
        <dbReference type="ARBA" id="ARBA00023015"/>
    </source>
</evidence>
<evidence type="ECO:0000256" key="5">
    <source>
        <dbReference type="ARBA" id="ARBA00023242"/>
    </source>
</evidence>
<keyword evidence="4" id="KW-0804">Transcription</keyword>
<dbReference type="Pfam" id="PF04082">
    <property type="entry name" value="Fungal_trans"/>
    <property type="match status" value="1"/>
</dbReference>
<keyword evidence="9" id="KW-1185">Reference proteome</keyword>
<dbReference type="Proteomes" id="UP001642406">
    <property type="component" value="Unassembled WGS sequence"/>
</dbReference>
<dbReference type="PROSITE" id="PS00463">
    <property type="entry name" value="ZN2_CY6_FUNGAL_1"/>
    <property type="match status" value="1"/>
</dbReference>
<dbReference type="SUPFAM" id="SSF57701">
    <property type="entry name" value="Zn2/Cys6 DNA-binding domain"/>
    <property type="match status" value="1"/>
</dbReference>
<keyword evidence="5" id="KW-0539">Nucleus</keyword>
<feature type="compositionally biased region" description="Basic and acidic residues" evidence="6">
    <location>
        <begin position="1"/>
        <end position="12"/>
    </location>
</feature>
<organism evidence="8 9">
    <name type="scientific">Sporothrix bragantina</name>
    <dbReference type="NCBI Taxonomy" id="671064"/>
    <lineage>
        <taxon>Eukaryota</taxon>
        <taxon>Fungi</taxon>
        <taxon>Dikarya</taxon>
        <taxon>Ascomycota</taxon>
        <taxon>Pezizomycotina</taxon>
        <taxon>Sordariomycetes</taxon>
        <taxon>Sordariomycetidae</taxon>
        <taxon>Ophiostomatales</taxon>
        <taxon>Ophiostomataceae</taxon>
        <taxon>Sporothrix</taxon>
    </lineage>
</organism>
<dbReference type="EMBL" id="CAWUHC010000119">
    <property type="protein sequence ID" value="CAK7233779.1"/>
    <property type="molecule type" value="Genomic_DNA"/>
</dbReference>
<evidence type="ECO:0000256" key="1">
    <source>
        <dbReference type="ARBA" id="ARBA00022723"/>
    </source>
</evidence>
<dbReference type="Gene3D" id="4.10.240.10">
    <property type="entry name" value="Zn(2)-C6 fungal-type DNA-binding domain"/>
    <property type="match status" value="1"/>
</dbReference>
<evidence type="ECO:0000313" key="8">
    <source>
        <dbReference type="EMBL" id="CAK7233779.1"/>
    </source>
</evidence>
<dbReference type="InterPro" id="IPR007219">
    <property type="entry name" value="XnlR_reg_dom"/>
</dbReference>
<comment type="caution">
    <text evidence="8">The sequence shown here is derived from an EMBL/GenBank/DDBJ whole genome shotgun (WGS) entry which is preliminary data.</text>
</comment>
<dbReference type="SMART" id="SM00066">
    <property type="entry name" value="GAL4"/>
    <property type="match status" value="1"/>
</dbReference>
<protein>
    <recommendedName>
        <fullName evidence="7">Zn(2)-C6 fungal-type domain-containing protein</fullName>
    </recommendedName>
</protein>
<sequence length="934" mass="103229">MSDRIYRNDRSSARYATKHTADRTRQNKSHLVHSRRVNQACKYCAAAKIKCDDKKPCNGCVQRGMTCEYNVEMHEHARSLISSLSSNGETAAAITADVAAEPIPPENAAAPQMTAPSETGATDITETTETTAVDSEPTYTNSVSEPGLPEPQIQIQTQLPSHIPILDTSIPPVPHFMPHGHNIADFLKDVMTTPSTPLNIMHVETNAPHGVLDFTVDMDLDLNDADFGFFDKLYSNAFEDIPQPQLLSMGPALQPSQQRTPLRQHSPPPYPMNPSQDTLQNTGTMAVITYPHARQSHQDLVSGAGVQQAGTNKAFPSSSDIRAVMTTTTTTTTTAVSTSRQHVALGAEAFRRSAFGVWLPARQDCGDVELENLSILSPEVASPDTRISLDRHFLRDRLGRTTRDEFLAMILSTCPQDKVPLVVRTFPTSGLLDDLLECFFAYHQQQVDCFIHAASFQPNEQRCELIAIMIATGATKTNVKALHKLGFAIQEAVRTVIPQRCEEANANTRKLWLLQSFMCELQIGTWSGIKRKMELAESHTSIIFTMLRRAGRFQDVKRAVPEPLPEDTGEVLHRKWLDWVEQEGFKRLAFHMFICDAQVSMTMLTNPHISYAELSIPFPDARNLWMAEDAEQWKALYLARAPVQGPRLCLLDFLQQPDDIPDFYDTSLAGLAILAGIWGMIWQHIQLTAVLHRHGEVSAKHQNMAALASLRREDLLRTLLHVRINIASSQTPACAETTLLLEVVSMYLFVNFGDLQLFAGKGDIDDARRILPSLQKWVGTEDARKAVWHAGQALRAAAAFPAKQLDRFYAVAVYHAGLTLWAYGVITQARALSDKGSMQLNGENTNLQVYLDGNESPALPAFFTLGRLTPAVGSCQQGMDPVPLSNPQAVMDVVLGTLRCNFPAATHGEGVPPLVDNLIQLLRDLGQAARNVEG</sequence>
<evidence type="ECO:0000259" key="7">
    <source>
        <dbReference type="PROSITE" id="PS50048"/>
    </source>
</evidence>
<name>A0ABP0CNT7_9PEZI</name>